<organism evidence="7 8">
    <name type="scientific">Cephus cinctus</name>
    <name type="common">Wheat stem sawfly</name>
    <dbReference type="NCBI Taxonomy" id="211228"/>
    <lineage>
        <taxon>Eukaryota</taxon>
        <taxon>Metazoa</taxon>
        <taxon>Ecdysozoa</taxon>
        <taxon>Arthropoda</taxon>
        <taxon>Hexapoda</taxon>
        <taxon>Insecta</taxon>
        <taxon>Pterygota</taxon>
        <taxon>Neoptera</taxon>
        <taxon>Endopterygota</taxon>
        <taxon>Hymenoptera</taxon>
        <taxon>Cephoidea</taxon>
        <taxon>Cephidae</taxon>
        <taxon>Cephus</taxon>
    </lineage>
</organism>
<accession>A0AAJ7W0N2</accession>
<evidence type="ECO:0000313" key="8">
    <source>
        <dbReference type="RefSeq" id="XP_024940041.1"/>
    </source>
</evidence>
<feature type="domain" description="Myb/SANT-like DNA-binding" evidence="6">
    <location>
        <begin position="10"/>
        <end position="84"/>
    </location>
</feature>
<evidence type="ECO:0000256" key="1">
    <source>
        <dbReference type="ARBA" id="ARBA00011764"/>
    </source>
</evidence>
<proteinExistence type="predicted"/>
<dbReference type="AlphaFoldDB" id="A0AAJ7W0N2"/>
<evidence type="ECO:0000313" key="7">
    <source>
        <dbReference type="Proteomes" id="UP000694920"/>
    </source>
</evidence>
<comment type="function">
    <text evidence="5">Involved in transvection phenomena (= synapsis-dependent gene expression), where the synaptic pairing of chromosomes carrying genes with which zeste interacts influences the expression of these genes. Zeste binds to DNA and stimulates transcription from a nearby promoter.</text>
</comment>
<keyword evidence="3" id="KW-0805">Transcription regulation</keyword>
<evidence type="ECO:0000256" key="2">
    <source>
        <dbReference type="ARBA" id="ARBA00016807"/>
    </source>
</evidence>
<sequence>MTDLKMKKIRSARSSEQQILKMLDFFLLNKGLAEGKFSILNGKDEAQEKWTELTKELNLIKGAVKTSEQWQVVWRNLKSRTSTKIRNLRKRKAATGNKALDLPPLTVIEERIVGIVGTSYIGGSRDCADSIPEEEDLQEALAEGNTSVLSLHPTVSSIYINSEIPLQEESVNVSSEAPNVPPIPPTNVSTSYLWGEKCKVPTCTSRTTKTTKRLRLSDTLSSAREEFQMILKEQTKAMNMLAEAAKIQADAAMLNATAMQDLAKASIQLAEAASVQVANEEKRISIMAKLINVLSNLLPIYLNENI</sequence>
<dbReference type="Proteomes" id="UP000694920">
    <property type="component" value="Unplaced"/>
</dbReference>
<evidence type="ECO:0000259" key="6">
    <source>
        <dbReference type="Pfam" id="PF13873"/>
    </source>
</evidence>
<gene>
    <name evidence="8" type="primary">LOC107267053</name>
</gene>
<evidence type="ECO:0000256" key="5">
    <source>
        <dbReference type="ARBA" id="ARBA00025466"/>
    </source>
</evidence>
<dbReference type="GeneID" id="107267053"/>
<dbReference type="RefSeq" id="XP_024940041.1">
    <property type="nucleotide sequence ID" value="XM_025084273.1"/>
</dbReference>
<evidence type="ECO:0000256" key="3">
    <source>
        <dbReference type="ARBA" id="ARBA00023015"/>
    </source>
</evidence>
<dbReference type="InterPro" id="IPR028002">
    <property type="entry name" value="Myb_DNA-bind_5"/>
</dbReference>
<keyword evidence="7" id="KW-1185">Reference proteome</keyword>
<reference evidence="8" key="1">
    <citation type="submission" date="2025-08" db="UniProtKB">
        <authorList>
            <consortium name="RefSeq"/>
        </authorList>
    </citation>
    <scope>IDENTIFICATION</scope>
</reference>
<keyword evidence="4" id="KW-0804">Transcription</keyword>
<comment type="subunit">
    <text evidence="1">Self-associates forming complexes of several hundred monomers.</text>
</comment>
<dbReference type="KEGG" id="ccin:107267053"/>
<protein>
    <recommendedName>
        <fullName evidence="2">Regulatory protein zeste</fullName>
    </recommendedName>
</protein>
<dbReference type="Pfam" id="PF13873">
    <property type="entry name" value="Myb_DNA-bind_5"/>
    <property type="match status" value="1"/>
</dbReference>
<evidence type="ECO:0000256" key="4">
    <source>
        <dbReference type="ARBA" id="ARBA00023163"/>
    </source>
</evidence>
<name>A0AAJ7W0N2_CEPCN</name>